<organism evidence="13 14">
    <name type="scientific">Azospirillum isscasi</name>
    <dbReference type="NCBI Taxonomy" id="3053926"/>
    <lineage>
        <taxon>Bacteria</taxon>
        <taxon>Pseudomonadati</taxon>
        <taxon>Pseudomonadota</taxon>
        <taxon>Alphaproteobacteria</taxon>
        <taxon>Rhodospirillales</taxon>
        <taxon>Azospirillaceae</taxon>
        <taxon>Azospirillum</taxon>
    </lineage>
</organism>
<dbReference type="Gene3D" id="1.10.4030.10">
    <property type="entry name" value="Porin chaperone SurA, peptide-binding domain"/>
    <property type="match status" value="1"/>
</dbReference>
<feature type="signal peptide" evidence="11">
    <location>
        <begin position="1"/>
        <end position="28"/>
    </location>
</feature>
<protein>
    <recommendedName>
        <fullName evidence="1">Parvulin-like PPIase</fullName>
    </recommendedName>
    <alternativeName>
        <fullName evidence="7">Peptidyl-prolyl cis-trans isomerase plp</fullName>
    </alternativeName>
    <alternativeName>
        <fullName evidence="8">Rotamase plp</fullName>
    </alternativeName>
</protein>
<evidence type="ECO:0000256" key="4">
    <source>
        <dbReference type="ARBA" id="ARBA00023110"/>
    </source>
</evidence>
<gene>
    <name evidence="13" type="ORF">QSG27_12420</name>
</gene>
<dbReference type="InterPro" id="IPR015391">
    <property type="entry name" value="SurA_N"/>
</dbReference>
<feature type="region of interest" description="Disordered" evidence="10">
    <location>
        <begin position="297"/>
        <end position="320"/>
    </location>
</feature>
<evidence type="ECO:0000256" key="1">
    <source>
        <dbReference type="ARBA" id="ARBA00018370"/>
    </source>
</evidence>
<evidence type="ECO:0000256" key="3">
    <source>
        <dbReference type="ARBA" id="ARBA00022764"/>
    </source>
</evidence>
<comment type="caution">
    <text evidence="13">The sequence shown here is derived from an EMBL/GenBank/DDBJ whole genome shotgun (WGS) entry which is preliminary data.</text>
</comment>
<dbReference type="PROSITE" id="PS50198">
    <property type="entry name" value="PPIC_PPIASE_2"/>
    <property type="match status" value="1"/>
</dbReference>
<reference evidence="13 14" key="1">
    <citation type="submission" date="2023-06" db="EMBL/GenBank/DDBJ databases">
        <title>Azospirillum isscasensis sp.nov, a bacterium isolated from rhizosphere soil of rice.</title>
        <authorList>
            <person name="Wang H."/>
        </authorList>
    </citation>
    <scope>NUCLEOTIDE SEQUENCE [LARGE SCALE GENOMIC DNA]</scope>
    <source>
        <strain evidence="13 14">C340-1</strain>
    </source>
</reference>
<evidence type="ECO:0000256" key="10">
    <source>
        <dbReference type="SAM" id="MobiDB-lite"/>
    </source>
</evidence>
<keyword evidence="6 9" id="KW-0413">Isomerase</keyword>
<evidence type="ECO:0000256" key="6">
    <source>
        <dbReference type="ARBA" id="ARBA00023235"/>
    </source>
</evidence>
<dbReference type="InterPro" id="IPR050280">
    <property type="entry name" value="OMP_Chaperone_SurA"/>
</dbReference>
<keyword evidence="14" id="KW-1185">Reference proteome</keyword>
<dbReference type="SUPFAM" id="SSF54534">
    <property type="entry name" value="FKBP-like"/>
    <property type="match status" value="2"/>
</dbReference>
<evidence type="ECO:0000256" key="11">
    <source>
        <dbReference type="SAM" id="SignalP"/>
    </source>
</evidence>
<proteinExistence type="predicted"/>
<keyword evidence="3" id="KW-0574">Periplasm</keyword>
<feature type="compositionally biased region" description="Pro residues" evidence="10">
    <location>
        <begin position="304"/>
        <end position="318"/>
    </location>
</feature>
<evidence type="ECO:0000313" key="13">
    <source>
        <dbReference type="EMBL" id="MDQ2103496.1"/>
    </source>
</evidence>
<dbReference type="Pfam" id="PF00639">
    <property type="entry name" value="Rotamase"/>
    <property type="match status" value="1"/>
</dbReference>
<dbReference type="GO" id="GO:0003755">
    <property type="term" value="F:peptidyl-prolyl cis-trans isomerase activity"/>
    <property type="evidence" value="ECO:0007669"/>
    <property type="project" value="UniProtKB-EC"/>
</dbReference>
<feature type="region of interest" description="Disordered" evidence="10">
    <location>
        <begin position="29"/>
        <end position="48"/>
    </location>
</feature>
<dbReference type="InterPro" id="IPR027304">
    <property type="entry name" value="Trigger_fact/SurA_dom_sf"/>
</dbReference>
<dbReference type="PANTHER" id="PTHR47637">
    <property type="entry name" value="CHAPERONE SURA"/>
    <property type="match status" value="1"/>
</dbReference>
<sequence>MQSLRAVRSAFAVATACALLAAGAPAAAQTRAPNAPNAPVGGPAAGTQGPAERIAAVVNDEVVSLSDVHARIRLALLNAGAQDSAETRQRLTPQVLRQLIDERLQLQEAKRLGVSVPAKDIDEAIGRIAEQNRMGRPQLEALLKTQNVPLSTLREQVRALLSWQRVMQRRIRQEVVIGDEEIDAVMQRIKANIGKPEYLVAEIFLAVDSPDQDEEVRRNADRLVEEVRRGGNFAALARQFSQSAGAAAGGDMGWVRTGELNAELDKTLSTMRAGQLSAPVRTATGYHVLLVRDQRPFGSTASSAPPPAPPPQPRPQPKPDLAKAKVNMKQIVIPAPSKEELKTVQAQAEKLRKSIKSCADFDEKARAMGIPESGDMGTMRVKDLAPGLQQLAVGIPLGQPSPVLMSPGGAIILIVCKRDVPMIEPPPAPEPQPVAAPAPPPIDPKDIKMPPREEIERDLINERADLLARRYLRDLRRTAFVEVRN</sequence>
<feature type="compositionally biased region" description="Pro residues" evidence="10">
    <location>
        <begin position="425"/>
        <end position="442"/>
    </location>
</feature>
<feature type="chain" id="PRO_5047100315" description="Parvulin-like PPIase" evidence="11">
    <location>
        <begin position="29"/>
        <end position="485"/>
    </location>
</feature>
<feature type="domain" description="PpiC" evidence="12">
    <location>
        <begin position="195"/>
        <end position="293"/>
    </location>
</feature>
<evidence type="ECO:0000259" key="12">
    <source>
        <dbReference type="PROSITE" id="PS50198"/>
    </source>
</evidence>
<keyword evidence="2 11" id="KW-0732">Signal</keyword>
<name>A0ABU0WH61_9PROT</name>
<evidence type="ECO:0000256" key="2">
    <source>
        <dbReference type="ARBA" id="ARBA00022729"/>
    </source>
</evidence>
<dbReference type="SUPFAM" id="SSF109998">
    <property type="entry name" value="Triger factor/SurA peptide-binding domain-like"/>
    <property type="match status" value="1"/>
</dbReference>
<evidence type="ECO:0000256" key="5">
    <source>
        <dbReference type="ARBA" id="ARBA00023186"/>
    </source>
</evidence>
<evidence type="ECO:0000313" key="14">
    <source>
        <dbReference type="Proteomes" id="UP001227317"/>
    </source>
</evidence>
<dbReference type="InterPro" id="IPR000297">
    <property type="entry name" value="PPIase_PpiC"/>
</dbReference>
<feature type="region of interest" description="Disordered" evidence="10">
    <location>
        <begin position="425"/>
        <end position="449"/>
    </location>
</feature>
<dbReference type="PANTHER" id="PTHR47637:SF1">
    <property type="entry name" value="CHAPERONE SURA"/>
    <property type="match status" value="1"/>
</dbReference>
<evidence type="ECO:0000256" key="8">
    <source>
        <dbReference type="ARBA" id="ARBA00031484"/>
    </source>
</evidence>
<dbReference type="InterPro" id="IPR046357">
    <property type="entry name" value="PPIase_dom_sf"/>
</dbReference>
<dbReference type="Pfam" id="PF09312">
    <property type="entry name" value="SurA_N"/>
    <property type="match status" value="1"/>
</dbReference>
<evidence type="ECO:0000256" key="9">
    <source>
        <dbReference type="PROSITE-ProRule" id="PRU00278"/>
    </source>
</evidence>
<keyword evidence="5" id="KW-0143">Chaperone</keyword>
<feature type="compositionally biased region" description="Low complexity" evidence="10">
    <location>
        <begin position="29"/>
        <end position="46"/>
    </location>
</feature>
<dbReference type="Proteomes" id="UP001227317">
    <property type="component" value="Unassembled WGS sequence"/>
</dbReference>
<evidence type="ECO:0000256" key="7">
    <source>
        <dbReference type="ARBA" id="ARBA00030642"/>
    </source>
</evidence>
<dbReference type="Gene3D" id="3.10.50.40">
    <property type="match status" value="2"/>
</dbReference>
<dbReference type="RefSeq" id="WP_306706537.1">
    <property type="nucleotide sequence ID" value="NZ_JAUJFI010000050.1"/>
</dbReference>
<accession>A0ABU0WH61</accession>
<keyword evidence="4 9" id="KW-0697">Rotamase</keyword>
<dbReference type="EMBL" id="JAUJFI010000050">
    <property type="protein sequence ID" value="MDQ2103496.1"/>
    <property type="molecule type" value="Genomic_DNA"/>
</dbReference>